<accession>A0A0F9A246</accession>
<reference evidence="1" key="1">
    <citation type="journal article" date="2015" name="Nature">
        <title>Complex archaea that bridge the gap between prokaryotes and eukaryotes.</title>
        <authorList>
            <person name="Spang A."/>
            <person name="Saw J.H."/>
            <person name="Jorgensen S.L."/>
            <person name="Zaremba-Niedzwiedzka K."/>
            <person name="Martijn J."/>
            <person name="Lind A.E."/>
            <person name="van Eijk R."/>
            <person name="Schleper C."/>
            <person name="Guy L."/>
            <person name="Ettema T.J."/>
        </authorList>
    </citation>
    <scope>NUCLEOTIDE SEQUENCE</scope>
</reference>
<dbReference type="Pfam" id="PF13479">
    <property type="entry name" value="AAA_24"/>
    <property type="match status" value="1"/>
</dbReference>
<gene>
    <name evidence="1" type="ORF">LCGC14_2965920</name>
</gene>
<comment type="caution">
    <text evidence="1">The sequence shown here is derived from an EMBL/GenBank/DDBJ whole genome shotgun (WGS) entry which is preliminary data.</text>
</comment>
<proteinExistence type="predicted"/>
<dbReference type="AlphaFoldDB" id="A0A0F9A246"/>
<evidence type="ECO:0000313" key="1">
    <source>
        <dbReference type="EMBL" id="KKK66256.1"/>
    </source>
</evidence>
<name>A0A0F9A246_9ZZZZ</name>
<organism evidence="1">
    <name type="scientific">marine sediment metagenome</name>
    <dbReference type="NCBI Taxonomy" id="412755"/>
    <lineage>
        <taxon>unclassified sequences</taxon>
        <taxon>metagenomes</taxon>
        <taxon>ecological metagenomes</taxon>
    </lineage>
</organism>
<protein>
    <submittedName>
        <fullName evidence="1">Uncharacterized protein</fullName>
    </submittedName>
</protein>
<dbReference type="EMBL" id="LAZR01060163">
    <property type="protein sequence ID" value="KKK66256.1"/>
    <property type="molecule type" value="Genomic_DNA"/>
</dbReference>
<sequence>MASKPAIQARNSGATKAVAGKAITTKAGGPTANVGTPATPVKAPAFQIESHQDRERFLKMLVYGDYGVGKTYLAGTAADVPEMRDVLIINAESGDLTLDSDEHSFDKIDVVTVQNYNQCSRVYEYLKLHSQFRLEGNDEKLRGLQDLLFADNIKDPKRLRKYCTVVVDSLTEVEAYCMNQLLGISDTTKLDDEVQSAEWSEYKKNHSMMQRMVRNFRNLPMHVIMTCARNYIQNEQKQMLFSPQMTGKLSGQIQGFMDMVGFLVLGATTEDGRIPRRLYVQPTGKFAAKCRFSSFKGDHIDNPTIKVILDAVGLSMTKNTSKK</sequence>